<feature type="domain" description="Hydantoinase A/oxoprolinase" evidence="2">
    <location>
        <begin position="203"/>
        <end position="486"/>
    </location>
</feature>
<evidence type="ECO:0000259" key="4">
    <source>
        <dbReference type="Pfam" id="PF05378"/>
    </source>
</evidence>
<protein>
    <recommendedName>
        <fullName evidence="7">5-oxoprolinase</fullName>
    </recommendedName>
</protein>
<reference evidence="6" key="1">
    <citation type="submission" date="2018-05" db="EMBL/GenBank/DDBJ databases">
        <authorList>
            <person name="Lanie J.A."/>
            <person name="Ng W.-L."/>
            <person name="Kazmierczak K.M."/>
            <person name="Andrzejewski T.M."/>
            <person name="Davidsen T.M."/>
            <person name="Wayne K.J."/>
            <person name="Tettelin H."/>
            <person name="Glass J.I."/>
            <person name="Rusch D."/>
            <person name="Podicherti R."/>
            <person name="Tsui H.-C.T."/>
            <person name="Winkler M.E."/>
        </authorList>
    </citation>
    <scope>NUCLEOTIDE SEQUENCE</scope>
</reference>
<evidence type="ECO:0000259" key="2">
    <source>
        <dbReference type="Pfam" id="PF01968"/>
    </source>
</evidence>
<dbReference type="Pfam" id="PF19278">
    <property type="entry name" value="Hydant_A_C"/>
    <property type="match status" value="1"/>
</dbReference>
<dbReference type="Pfam" id="PF05378">
    <property type="entry name" value="Hydant_A_N"/>
    <property type="match status" value="1"/>
</dbReference>
<evidence type="ECO:0008006" key="7">
    <source>
        <dbReference type="Google" id="ProtNLM"/>
    </source>
</evidence>
<dbReference type="PANTHER" id="PTHR11365">
    <property type="entry name" value="5-OXOPROLINASE RELATED"/>
    <property type="match status" value="1"/>
</dbReference>
<dbReference type="InterPro" id="IPR003692">
    <property type="entry name" value="Hydantoinase_B"/>
</dbReference>
<feature type="domain" description="Acetophenone carboxylase-like C-terminal" evidence="5">
    <location>
        <begin position="593"/>
        <end position="660"/>
    </location>
</feature>
<evidence type="ECO:0000259" key="5">
    <source>
        <dbReference type="Pfam" id="PF19278"/>
    </source>
</evidence>
<evidence type="ECO:0000256" key="1">
    <source>
        <dbReference type="ARBA" id="ARBA00010403"/>
    </source>
</evidence>
<dbReference type="InterPro" id="IPR008040">
    <property type="entry name" value="Hydant_A_N"/>
</dbReference>
<name>A0A381U7V4_9ZZZZ</name>
<dbReference type="InterPro" id="IPR049517">
    <property type="entry name" value="ACX-like_C"/>
</dbReference>
<dbReference type="InterPro" id="IPR045079">
    <property type="entry name" value="Oxoprolinase-like"/>
</dbReference>
<accession>A0A381U7V4</accession>
<evidence type="ECO:0000259" key="3">
    <source>
        <dbReference type="Pfam" id="PF02538"/>
    </source>
</evidence>
<dbReference type="Pfam" id="PF02538">
    <property type="entry name" value="Hydantoinase_B"/>
    <property type="match status" value="1"/>
</dbReference>
<dbReference type="PANTHER" id="PTHR11365:SF23">
    <property type="entry name" value="HYPOTHETICAL 5-OXOPROLINASE (EUROFUNG)-RELATED"/>
    <property type="match status" value="1"/>
</dbReference>
<dbReference type="GO" id="GO:0006749">
    <property type="term" value="P:glutathione metabolic process"/>
    <property type="evidence" value="ECO:0007669"/>
    <property type="project" value="TreeGrafter"/>
</dbReference>
<gene>
    <name evidence="6" type="ORF">METZ01_LOCUS77160</name>
</gene>
<dbReference type="GO" id="GO:0005829">
    <property type="term" value="C:cytosol"/>
    <property type="evidence" value="ECO:0007669"/>
    <property type="project" value="TreeGrafter"/>
</dbReference>
<organism evidence="6">
    <name type="scientific">marine metagenome</name>
    <dbReference type="NCBI Taxonomy" id="408172"/>
    <lineage>
        <taxon>unclassified sequences</taxon>
        <taxon>metagenomes</taxon>
        <taxon>ecological metagenomes</taxon>
    </lineage>
</organism>
<proteinExistence type="inferred from homology"/>
<dbReference type="EMBL" id="UINC01005906">
    <property type="protein sequence ID" value="SVA24306.1"/>
    <property type="molecule type" value="Genomic_DNA"/>
</dbReference>
<feature type="domain" description="Hydantoinase/oxoprolinase N-terminal" evidence="4">
    <location>
        <begin position="6"/>
        <end position="183"/>
    </location>
</feature>
<sequence length="1206" mass="130751">MKQWFFAVDRGGTFTDIIGIDPSNKIHTSKILSDSSAYSDPVVAGIRRILNVRGDDKIPLHRIERVRIGTTVATNALLERKGSKTALLITHGFGDLLEIGNQARPELFDISIIKPNQLYHSVSEIHERLDAEGNIVRELDEERVEKVLEDLYDSGIRSVAIVLMHSWKNPMHEERCYDLAKEVGFENISISSRIMPLIKIVGRGQTTVVDSYLYPILNQYISSLQSELGDIPIEFMQSSGGLTDSLSLTGKDSIMSGPAGGVIGSAAVGNANNLDCIIGFDMGGTSTDVSRYDGSFSRVTELVAGGINFQTSSLDIKTVAAGGGSLLWFDGRKLQVGPESAGANPGPVCYGLDGKLTLTDANLLLGRINPDFFPQVFGPEQNQKLNASESKDNFENLRSEVNKSTLSSFSSEELALGFVDIANEKMAGAIKEISVSRGYDVRDHALVCFGGAAPQHCCGIARILGIKQIVIHPLSSLLSAYGIANSKQFRYGLRSMVQKFDSQSHVEALSGIQSLESPLIEEIQKLGVSDNIAKEHFMDLRVVGTDSTITIPCSNFDQMVGSFEERHRNLFGFLPSGELEIANIRVEVSGSRTEIEEQKPNPDLSSPVTIGQSEVYFNHQFMSTPIYSRDSLPEGFELAGPAMITDLNSTIVVEPGFTAGVNGLGHIVIDQKTFHKSQISTEKDPVSLEIFNNLFMSIAEQMGFTLKNTAHSVNIKERLDFSCALFDNEGNLVANAPHVPVHLGAMGESVKSIIASNEGRMKDGDFYLINNPHKGGSHLPDLTVISPVFSGSQEPIFYAASRGHHADIGGITPGSIPPFSTSIYEEGIIIDNFLIVENGILKEKEFEDLMLSSENPARNIEERKHDINAQIAAVRKGILEIDSLIEKYGLPTVQAYMGYIRENSAEAMSDALEEYLGDERSKESSFEDFLDNGAKIAVNIKVIKREDRIPSFHAVVDFNGTSPQMKNNLNAPIAVTKAAVLYVFRLLINKDIPLNSGCLDQIEVIIPEGSLLNPDDNAAVVGGNVETSQRITDVLLGALGIAAASQGTMNNFVFGSADDSGNQYYETIAGGSGAIEGSDGASAVQVHMTNTRSTDPEILEHRFREIRLESFRIRHGSGGDGKNKGGDGVIREINFLEPRKVSIVSERRKIPPYGVSGGEPASCGSNLLRKVSGEEIDLGGKVERIIESGETVIINTPGGGGFGSKI</sequence>
<evidence type="ECO:0000313" key="6">
    <source>
        <dbReference type="EMBL" id="SVA24306.1"/>
    </source>
</evidence>
<feature type="domain" description="Hydantoinase B/oxoprolinase" evidence="3">
    <location>
        <begin position="684"/>
        <end position="1204"/>
    </location>
</feature>
<comment type="similarity">
    <text evidence="1">Belongs to the oxoprolinase family.</text>
</comment>
<dbReference type="GO" id="GO:0017168">
    <property type="term" value="F:5-oxoprolinase (ATP-hydrolyzing) activity"/>
    <property type="evidence" value="ECO:0007669"/>
    <property type="project" value="TreeGrafter"/>
</dbReference>
<dbReference type="Pfam" id="PF01968">
    <property type="entry name" value="Hydantoinase_A"/>
    <property type="match status" value="1"/>
</dbReference>
<dbReference type="AlphaFoldDB" id="A0A381U7V4"/>
<dbReference type="InterPro" id="IPR002821">
    <property type="entry name" value="Hydantoinase_A"/>
</dbReference>